<comment type="caution">
    <text evidence="1">The sequence shown here is derived from an EMBL/GenBank/DDBJ whole genome shotgun (WGS) entry which is preliminary data.</text>
</comment>
<evidence type="ECO:0000313" key="1">
    <source>
        <dbReference type="EMBL" id="MPN43749.1"/>
    </source>
</evidence>
<reference evidence="1" key="1">
    <citation type="submission" date="2019-08" db="EMBL/GenBank/DDBJ databases">
        <authorList>
            <person name="Kucharzyk K."/>
            <person name="Murdoch R.W."/>
            <person name="Higgins S."/>
            <person name="Loffler F."/>
        </authorList>
    </citation>
    <scope>NUCLEOTIDE SEQUENCE</scope>
</reference>
<gene>
    <name evidence="1" type="ORF">SDC9_191309</name>
</gene>
<protein>
    <submittedName>
        <fullName evidence="1">Uncharacterized protein</fullName>
    </submittedName>
</protein>
<accession>A0A645HZY1</accession>
<organism evidence="1">
    <name type="scientific">bioreactor metagenome</name>
    <dbReference type="NCBI Taxonomy" id="1076179"/>
    <lineage>
        <taxon>unclassified sequences</taxon>
        <taxon>metagenomes</taxon>
        <taxon>ecological metagenomes</taxon>
    </lineage>
</organism>
<dbReference type="AlphaFoldDB" id="A0A645HZY1"/>
<sequence>MLFKIKFFDRSFSRKDFVFRSAILTFQVIGTRGKIENCTAIGAFCFKGVGVIAFEFRGKVTHIVLIKLQT</sequence>
<name>A0A645HZY1_9ZZZZ</name>
<proteinExistence type="predicted"/>
<dbReference type="EMBL" id="VSSQ01102343">
    <property type="protein sequence ID" value="MPN43749.1"/>
    <property type="molecule type" value="Genomic_DNA"/>
</dbReference>